<dbReference type="InterPro" id="IPR003848">
    <property type="entry name" value="DUF218"/>
</dbReference>
<dbReference type="CDD" id="cd06259">
    <property type="entry name" value="YdcF-like"/>
    <property type="match status" value="1"/>
</dbReference>
<evidence type="ECO:0000313" key="5">
    <source>
        <dbReference type="Proteomes" id="UP000254569"/>
    </source>
</evidence>
<evidence type="ECO:0000256" key="2">
    <source>
        <dbReference type="SAM" id="Phobius"/>
    </source>
</evidence>
<keyword evidence="2" id="KW-1133">Transmembrane helix</keyword>
<feature type="domain" description="DUF218" evidence="3">
    <location>
        <begin position="68"/>
        <end position="179"/>
    </location>
</feature>
<dbReference type="Proteomes" id="UP000254569">
    <property type="component" value="Unassembled WGS sequence"/>
</dbReference>
<organism evidence="4 5">
    <name type="scientific">Rhodococcus gordoniae</name>
    <dbReference type="NCBI Taxonomy" id="223392"/>
    <lineage>
        <taxon>Bacteria</taxon>
        <taxon>Bacillati</taxon>
        <taxon>Actinomycetota</taxon>
        <taxon>Actinomycetes</taxon>
        <taxon>Mycobacteriales</taxon>
        <taxon>Nocardiaceae</taxon>
        <taxon>Rhodococcus</taxon>
    </lineage>
</organism>
<name>A0A379M423_9NOCA</name>
<proteinExistence type="predicted"/>
<feature type="region of interest" description="Disordered" evidence="1">
    <location>
        <begin position="1"/>
        <end position="23"/>
    </location>
</feature>
<reference evidence="4 5" key="1">
    <citation type="submission" date="2018-06" db="EMBL/GenBank/DDBJ databases">
        <authorList>
            <consortium name="Pathogen Informatics"/>
            <person name="Doyle S."/>
        </authorList>
    </citation>
    <scope>NUCLEOTIDE SEQUENCE [LARGE SCALE GENOMIC DNA]</scope>
    <source>
        <strain evidence="4 5">NCTC13296</strain>
    </source>
</reference>
<accession>A0A379M423</accession>
<dbReference type="Pfam" id="PF02698">
    <property type="entry name" value="DUF218"/>
    <property type="match status" value="1"/>
</dbReference>
<dbReference type="AlphaFoldDB" id="A0A379M423"/>
<dbReference type="EMBL" id="UGVI01000001">
    <property type="protein sequence ID" value="SUE16383.1"/>
    <property type="molecule type" value="Genomic_DNA"/>
</dbReference>
<keyword evidence="2" id="KW-0812">Transmembrane</keyword>
<evidence type="ECO:0000313" key="4">
    <source>
        <dbReference type="EMBL" id="SUE16383.1"/>
    </source>
</evidence>
<evidence type="ECO:0000256" key="1">
    <source>
        <dbReference type="SAM" id="MobiDB-lite"/>
    </source>
</evidence>
<keyword evidence="2" id="KW-0472">Membrane</keyword>
<sequence>MTRRHRASRENTPDNSGGSTLTTRRRSRRRWLAVLLLLTVCAFVAAGVPVYVAPQIEIENLSPYRRADAIFVLGGAIYERYPYALELALDGFAPQVVVSNPNGAEDVWLTDLCNHPRYEFSVTCFEPDPPTTRGEAMELSRLAQQHDWKSVIVVTFVPHVSRARFILERCFDGELIMAASPGDIALSYWAWAYAYQTAGYLRAFSHTGC</sequence>
<evidence type="ECO:0000259" key="3">
    <source>
        <dbReference type="Pfam" id="PF02698"/>
    </source>
</evidence>
<feature type="transmembrane region" description="Helical" evidence="2">
    <location>
        <begin position="31"/>
        <end position="52"/>
    </location>
</feature>
<protein>
    <submittedName>
        <fullName evidence="4">Hypothetical membrane protein</fullName>
    </submittedName>
</protein>
<gene>
    <name evidence="4" type="ORF">NCTC13296_03261</name>
</gene>
<keyword evidence="5" id="KW-1185">Reference proteome</keyword>